<dbReference type="HAMAP" id="MF_00500">
    <property type="entry name" value="Ribosomal_bS20"/>
    <property type="match status" value="1"/>
</dbReference>
<dbReference type="NCBIfam" id="TIGR00029">
    <property type="entry name" value="S20"/>
    <property type="match status" value="1"/>
</dbReference>
<evidence type="ECO:0000256" key="1">
    <source>
        <dbReference type="ARBA" id="ARBA00003134"/>
    </source>
</evidence>
<comment type="similarity">
    <text evidence="2 8">Belongs to the bacterial ribosomal protein bS20 family.</text>
</comment>
<keyword evidence="6 8" id="KW-0687">Ribonucleoprotein</keyword>
<dbReference type="SUPFAM" id="SSF46992">
    <property type="entry name" value="Ribosomal protein S20"/>
    <property type="match status" value="1"/>
</dbReference>
<evidence type="ECO:0000313" key="11">
    <source>
        <dbReference type="Proteomes" id="UP000244792"/>
    </source>
</evidence>
<evidence type="ECO:0000256" key="4">
    <source>
        <dbReference type="ARBA" id="ARBA00022884"/>
    </source>
</evidence>
<evidence type="ECO:0000256" key="7">
    <source>
        <dbReference type="ARBA" id="ARBA00035136"/>
    </source>
</evidence>
<evidence type="ECO:0000256" key="3">
    <source>
        <dbReference type="ARBA" id="ARBA00022730"/>
    </source>
</evidence>
<protein>
    <recommendedName>
        <fullName evidence="7 8">Small ribosomal subunit protein bS20</fullName>
    </recommendedName>
</protein>
<dbReference type="GO" id="GO:0003735">
    <property type="term" value="F:structural constituent of ribosome"/>
    <property type="evidence" value="ECO:0007669"/>
    <property type="project" value="InterPro"/>
</dbReference>
<keyword evidence="4 8" id="KW-0694">RNA-binding</keyword>
<dbReference type="AlphaFoldDB" id="A0A2R4W0T2"/>
<evidence type="ECO:0000256" key="5">
    <source>
        <dbReference type="ARBA" id="ARBA00022980"/>
    </source>
</evidence>
<dbReference type="Pfam" id="PF01649">
    <property type="entry name" value="Ribosomal_S20p"/>
    <property type="match status" value="1"/>
</dbReference>
<keyword evidence="11" id="KW-1185">Reference proteome</keyword>
<proteinExistence type="inferred from homology"/>
<dbReference type="GO" id="GO:0006412">
    <property type="term" value="P:translation"/>
    <property type="evidence" value="ECO:0007669"/>
    <property type="project" value="UniProtKB-UniRule"/>
</dbReference>
<keyword evidence="3 8" id="KW-0699">rRNA-binding</keyword>
<evidence type="ECO:0000256" key="8">
    <source>
        <dbReference type="HAMAP-Rule" id="MF_00500"/>
    </source>
</evidence>
<dbReference type="GO" id="GO:0015935">
    <property type="term" value="C:small ribosomal subunit"/>
    <property type="evidence" value="ECO:0007669"/>
    <property type="project" value="TreeGrafter"/>
</dbReference>
<feature type="compositionally biased region" description="Basic residues" evidence="9">
    <location>
        <begin position="10"/>
        <end position="20"/>
    </location>
</feature>
<reference evidence="10 11" key="1">
    <citation type="submission" date="2017-04" db="EMBL/GenBank/DDBJ databases">
        <title>Genomic insights into metabolism of Thermodesulfobium acidiphilum.</title>
        <authorList>
            <person name="Toshchakov S.V."/>
            <person name="Frolov E.N."/>
            <person name="Kublanov I.V."/>
            <person name="Samarov N.I."/>
            <person name="Novikov A."/>
            <person name="Lebedinsky A.V."/>
            <person name="Bonch-Osmolovskaya E.A."/>
            <person name="Chernyh N.A."/>
        </authorList>
    </citation>
    <scope>NUCLEOTIDE SEQUENCE [LARGE SCALE GENOMIC DNA]</scope>
    <source>
        <strain evidence="10 11">3127-1</strain>
    </source>
</reference>
<dbReference type="Gene3D" id="1.20.58.110">
    <property type="entry name" value="Ribosomal protein S20"/>
    <property type="match status" value="1"/>
</dbReference>
<dbReference type="GO" id="GO:0070181">
    <property type="term" value="F:small ribosomal subunit rRNA binding"/>
    <property type="evidence" value="ECO:0007669"/>
    <property type="project" value="TreeGrafter"/>
</dbReference>
<dbReference type="KEGG" id="taci:TDSAC_0973"/>
<accession>A0A2R4W0T2</accession>
<evidence type="ECO:0000256" key="9">
    <source>
        <dbReference type="SAM" id="MobiDB-lite"/>
    </source>
</evidence>
<dbReference type="InterPro" id="IPR002583">
    <property type="entry name" value="Ribosomal_bS20"/>
</dbReference>
<comment type="function">
    <text evidence="1 8">Binds directly to 16S ribosomal RNA.</text>
</comment>
<dbReference type="RefSeq" id="WP_108309136.1">
    <property type="nucleotide sequence ID" value="NZ_CP020921.1"/>
</dbReference>
<keyword evidence="5 8" id="KW-0689">Ribosomal protein</keyword>
<dbReference type="PANTHER" id="PTHR33398:SF1">
    <property type="entry name" value="SMALL RIBOSOMAL SUBUNIT PROTEIN BS20C"/>
    <property type="match status" value="1"/>
</dbReference>
<name>A0A2R4W0T2_THEAF</name>
<evidence type="ECO:0000313" key="10">
    <source>
        <dbReference type="EMBL" id="AWB10326.1"/>
    </source>
</evidence>
<gene>
    <name evidence="8" type="primary">rpsT</name>
    <name evidence="10" type="ORF">TDSAC_0973</name>
</gene>
<organism evidence="10 11">
    <name type="scientific">Thermodesulfobium acidiphilum</name>
    <dbReference type="NCBI Taxonomy" id="1794699"/>
    <lineage>
        <taxon>Bacteria</taxon>
        <taxon>Pseudomonadati</taxon>
        <taxon>Thermodesulfobiota</taxon>
        <taxon>Thermodesulfobiia</taxon>
        <taxon>Thermodesulfobiales</taxon>
        <taxon>Thermodesulfobiaceae</taxon>
        <taxon>Thermodesulfobium</taxon>
    </lineage>
</organism>
<dbReference type="Proteomes" id="UP000244792">
    <property type="component" value="Chromosome"/>
</dbReference>
<dbReference type="OrthoDB" id="9808392at2"/>
<sequence>MPVTKTATRALRKSLRKKQHNQSLKSAAKTIIKNFEKFISSETASEQKEKAIELFKKAVSSVDKVAKRGIFAKNKAARKKSQLQIKLNNFLNQKKES</sequence>
<dbReference type="PANTHER" id="PTHR33398">
    <property type="entry name" value="30S RIBOSOMAL PROTEIN S20"/>
    <property type="match status" value="1"/>
</dbReference>
<feature type="region of interest" description="Disordered" evidence="9">
    <location>
        <begin position="1"/>
        <end position="23"/>
    </location>
</feature>
<dbReference type="GO" id="GO:0005829">
    <property type="term" value="C:cytosol"/>
    <property type="evidence" value="ECO:0007669"/>
    <property type="project" value="TreeGrafter"/>
</dbReference>
<evidence type="ECO:0000256" key="2">
    <source>
        <dbReference type="ARBA" id="ARBA00007634"/>
    </source>
</evidence>
<dbReference type="EMBL" id="CP020921">
    <property type="protein sequence ID" value="AWB10326.1"/>
    <property type="molecule type" value="Genomic_DNA"/>
</dbReference>
<dbReference type="InterPro" id="IPR036510">
    <property type="entry name" value="Ribosomal_bS20_sf"/>
</dbReference>
<evidence type="ECO:0000256" key="6">
    <source>
        <dbReference type="ARBA" id="ARBA00023274"/>
    </source>
</evidence>